<feature type="domain" description="Histidine kinase" evidence="14">
    <location>
        <begin position="345"/>
        <end position="559"/>
    </location>
</feature>
<dbReference type="EMBL" id="VJNC01000017">
    <property type="protein sequence ID" value="TSE19333.1"/>
    <property type="molecule type" value="Genomic_DNA"/>
</dbReference>
<dbReference type="PRINTS" id="PR00344">
    <property type="entry name" value="BCTRLSENSOR"/>
</dbReference>
<dbReference type="CDD" id="cd00082">
    <property type="entry name" value="HisKA"/>
    <property type="match status" value="1"/>
</dbReference>
<dbReference type="Pfam" id="PF13188">
    <property type="entry name" value="PAS_8"/>
    <property type="match status" value="1"/>
</dbReference>
<dbReference type="Gene3D" id="3.30.565.10">
    <property type="entry name" value="Histidine kinase-like ATPase, C-terminal domain"/>
    <property type="match status" value="1"/>
</dbReference>
<keyword evidence="18" id="KW-1185">Reference proteome</keyword>
<comment type="subcellular location">
    <subcellularLocation>
        <location evidence="2">Membrane</location>
        <topology evidence="2">Multi-pass membrane protein</topology>
    </subcellularLocation>
</comment>
<accession>A0A4R3LCK5</accession>
<dbReference type="InterPro" id="IPR004358">
    <property type="entry name" value="Sig_transdc_His_kin-like_C"/>
</dbReference>
<dbReference type="EMBL" id="SMAH01000016">
    <property type="protein sequence ID" value="TCS95186.1"/>
    <property type="molecule type" value="Genomic_DNA"/>
</dbReference>
<dbReference type="GO" id="GO:0000155">
    <property type="term" value="F:phosphorelay sensor kinase activity"/>
    <property type="evidence" value="ECO:0007669"/>
    <property type="project" value="InterPro"/>
</dbReference>
<dbReference type="Proteomes" id="UP000295536">
    <property type="component" value="Unassembled WGS sequence"/>
</dbReference>
<dbReference type="GO" id="GO:0000156">
    <property type="term" value="F:phosphorelay response regulator activity"/>
    <property type="evidence" value="ECO:0007669"/>
    <property type="project" value="TreeGrafter"/>
</dbReference>
<keyword evidence="10 13" id="KW-1133">Transmembrane helix</keyword>
<keyword evidence="11" id="KW-0902">Two-component regulatory system</keyword>
<evidence type="ECO:0000256" key="4">
    <source>
        <dbReference type="ARBA" id="ARBA00022553"/>
    </source>
</evidence>
<dbReference type="InterPro" id="IPR005467">
    <property type="entry name" value="His_kinase_dom"/>
</dbReference>
<dbReference type="RefSeq" id="WP_132963388.1">
    <property type="nucleotide sequence ID" value="NZ_SMAH01000016.1"/>
</dbReference>
<keyword evidence="12 13" id="KW-0472">Membrane</keyword>
<organism evidence="15 17">
    <name type="scientific">Tepidimonas ignava</name>
    <dbReference type="NCBI Taxonomy" id="114249"/>
    <lineage>
        <taxon>Bacteria</taxon>
        <taxon>Pseudomonadati</taxon>
        <taxon>Pseudomonadota</taxon>
        <taxon>Betaproteobacteria</taxon>
        <taxon>Burkholderiales</taxon>
        <taxon>Tepidimonas</taxon>
    </lineage>
</organism>
<evidence type="ECO:0000256" key="13">
    <source>
        <dbReference type="SAM" id="Phobius"/>
    </source>
</evidence>
<keyword evidence="6 13" id="KW-0812">Transmembrane</keyword>
<evidence type="ECO:0000313" key="16">
    <source>
        <dbReference type="EMBL" id="TSE19333.1"/>
    </source>
</evidence>
<dbReference type="PROSITE" id="PS50109">
    <property type="entry name" value="HIS_KIN"/>
    <property type="match status" value="1"/>
</dbReference>
<dbReference type="InterPro" id="IPR050351">
    <property type="entry name" value="BphY/WalK/GraS-like"/>
</dbReference>
<evidence type="ECO:0000256" key="5">
    <source>
        <dbReference type="ARBA" id="ARBA00022679"/>
    </source>
</evidence>
<reference evidence="16 18" key="2">
    <citation type="submission" date="2019-07" db="EMBL/GenBank/DDBJ databases">
        <title>Tepidimonas ignava SPS-1037 draft genome.</title>
        <authorList>
            <person name="Da Costa M.S."/>
            <person name="Froufe H.J.C."/>
            <person name="Egas C."/>
            <person name="Albuquerque L."/>
        </authorList>
    </citation>
    <scope>NUCLEOTIDE SEQUENCE [LARGE SCALE GENOMIC DNA]</scope>
    <source>
        <strain evidence="16 18">SPS-1037</strain>
    </source>
</reference>
<dbReference type="Pfam" id="PF00512">
    <property type="entry name" value="HisKA"/>
    <property type="match status" value="1"/>
</dbReference>
<dbReference type="AlphaFoldDB" id="A0A4R3LCK5"/>
<evidence type="ECO:0000256" key="1">
    <source>
        <dbReference type="ARBA" id="ARBA00000085"/>
    </source>
</evidence>
<dbReference type="InterPro" id="IPR036097">
    <property type="entry name" value="HisK_dim/P_sf"/>
</dbReference>
<dbReference type="Proteomes" id="UP000315577">
    <property type="component" value="Unassembled WGS sequence"/>
</dbReference>
<evidence type="ECO:0000256" key="7">
    <source>
        <dbReference type="ARBA" id="ARBA00022741"/>
    </source>
</evidence>
<evidence type="ECO:0000259" key="14">
    <source>
        <dbReference type="PROSITE" id="PS50109"/>
    </source>
</evidence>
<evidence type="ECO:0000313" key="15">
    <source>
        <dbReference type="EMBL" id="TCS95186.1"/>
    </source>
</evidence>
<dbReference type="InterPro" id="IPR003661">
    <property type="entry name" value="HisK_dim/P_dom"/>
</dbReference>
<evidence type="ECO:0000256" key="10">
    <source>
        <dbReference type="ARBA" id="ARBA00022989"/>
    </source>
</evidence>
<evidence type="ECO:0000256" key="9">
    <source>
        <dbReference type="ARBA" id="ARBA00022840"/>
    </source>
</evidence>
<dbReference type="EC" id="2.7.13.3" evidence="3"/>
<proteinExistence type="predicted"/>
<dbReference type="SUPFAM" id="SSF47384">
    <property type="entry name" value="Homodimeric domain of signal transducing histidine kinase"/>
    <property type="match status" value="1"/>
</dbReference>
<dbReference type="InterPro" id="IPR000014">
    <property type="entry name" value="PAS"/>
</dbReference>
<keyword evidence="9" id="KW-0067">ATP-binding</keyword>
<name>A0A4R3LCK5_9BURK</name>
<keyword evidence="4" id="KW-0597">Phosphoprotein</keyword>
<dbReference type="SUPFAM" id="SSF55785">
    <property type="entry name" value="PYP-like sensor domain (PAS domain)"/>
    <property type="match status" value="1"/>
</dbReference>
<dbReference type="GO" id="GO:0007234">
    <property type="term" value="P:osmosensory signaling via phosphorelay pathway"/>
    <property type="evidence" value="ECO:0007669"/>
    <property type="project" value="TreeGrafter"/>
</dbReference>
<feature type="transmembrane region" description="Helical" evidence="13">
    <location>
        <begin position="38"/>
        <end position="59"/>
    </location>
</feature>
<evidence type="ECO:0000313" key="17">
    <source>
        <dbReference type="Proteomes" id="UP000295536"/>
    </source>
</evidence>
<dbReference type="Gene3D" id="1.10.287.130">
    <property type="match status" value="1"/>
</dbReference>
<gene>
    <name evidence="16" type="primary">kinA_2</name>
    <name evidence="15" type="ORF">EDC36_11622</name>
    <name evidence="16" type="ORF">Tigna_02226</name>
</gene>
<dbReference type="Pfam" id="PF02518">
    <property type="entry name" value="HATPase_c"/>
    <property type="match status" value="1"/>
</dbReference>
<dbReference type="SMART" id="SM00388">
    <property type="entry name" value="HisKA"/>
    <property type="match status" value="1"/>
</dbReference>
<feature type="transmembrane region" description="Helical" evidence="13">
    <location>
        <begin position="126"/>
        <end position="154"/>
    </location>
</feature>
<evidence type="ECO:0000256" key="3">
    <source>
        <dbReference type="ARBA" id="ARBA00012438"/>
    </source>
</evidence>
<dbReference type="SMART" id="SM00387">
    <property type="entry name" value="HATPase_c"/>
    <property type="match status" value="1"/>
</dbReference>
<reference evidence="15 17" key="1">
    <citation type="submission" date="2019-03" db="EMBL/GenBank/DDBJ databases">
        <title>Genomic Encyclopedia of Type Strains, Phase IV (KMG-IV): sequencing the most valuable type-strain genomes for metagenomic binning, comparative biology and taxonomic classification.</title>
        <authorList>
            <person name="Goeker M."/>
        </authorList>
    </citation>
    <scope>NUCLEOTIDE SEQUENCE [LARGE SCALE GENOMIC DNA]</scope>
    <source>
        <strain evidence="15 17">DSM 12034</strain>
    </source>
</reference>
<feature type="transmembrane region" description="Helical" evidence="13">
    <location>
        <begin position="166"/>
        <end position="188"/>
    </location>
</feature>
<evidence type="ECO:0000256" key="11">
    <source>
        <dbReference type="ARBA" id="ARBA00023012"/>
    </source>
</evidence>
<comment type="caution">
    <text evidence="15">The sequence shown here is derived from an EMBL/GenBank/DDBJ whole genome shotgun (WGS) entry which is preliminary data.</text>
</comment>
<evidence type="ECO:0000313" key="18">
    <source>
        <dbReference type="Proteomes" id="UP000315577"/>
    </source>
</evidence>
<dbReference type="PANTHER" id="PTHR42878">
    <property type="entry name" value="TWO-COMPONENT HISTIDINE KINASE"/>
    <property type="match status" value="1"/>
</dbReference>
<dbReference type="GO" id="GO:0016020">
    <property type="term" value="C:membrane"/>
    <property type="evidence" value="ECO:0007669"/>
    <property type="project" value="UniProtKB-SubCell"/>
</dbReference>
<dbReference type="InterPro" id="IPR036890">
    <property type="entry name" value="HATPase_C_sf"/>
</dbReference>
<protein>
    <recommendedName>
        <fullName evidence="3">histidine kinase</fullName>
        <ecNumber evidence="3">2.7.13.3</ecNumber>
    </recommendedName>
</protein>
<dbReference type="Gene3D" id="3.30.450.20">
    <property type="entry name" value="PAS domain"/>
    <property type="match status" value="1"/>
</dbReference>
<dbReference type="InterPro" id="IPR003594">
    <property type="entry name" value="HATPase_dom"/>
</dbReference>
<dbReference type="SUPFAM" id="SSF55874">
    <property type="entry name" value="ATPase domain of HSP90 chaperone/DNA topoisomerase II/histidine kinase"/>
    <property type="match status" value="1"/>
</dbReference>
<keyword evidence="7" id="KW-0547">Nucleotide-binding</keyword>
<sequence length="563" mass="59658">MSTDAWPKDDPARAGLGPSWPLPGARDAAAPPVRLWRLLLWVRVLLALGLLALESVGWYHGQTTAWVLALNALFVVWTVVGLALGPPAHTAGVWSPLWLLTVWADLAVFAALEVLAPGGLNFTPLFVWPVLLAAVLGPPRLALGAAAAGTLVLLGRAAAVDTLGGAAWLQAGVTGTGLFAVALLAAHLTTRLAAEAAAARHGEARARLQTEVNRLIARGLQEGIVVTDGAGHPRYVNPAAARMLGVGDELVAAPDDPEALVAAVGGTPAWQALAHWLTTQPHPTGTHDLTLPLPDGRQRRVRVQPRLADLGPGLVAEVLLLQDLHALEQRIHTEKLAAMGRVSAAVAHEIRNPLAAIAQASALLQEDDPSAAQRRLLTLIEQNVRRLARTVDDVLEAARNPWSDAVTGPAGVLALDPFVDAVLRDWLAQRPQGARLQTSLAAPSAQVRFDPEHLRRVLVNLLDNADRHASASPGAIRVETHSDAHHAHLSVWSDSPPIGAPLRDHLFEPFASAHSRSSGLGLFLSRELCQRYHASLHHDVATRAGRAGNAFVVSVPLSTPSEP</sequence>
<feature type="transmembrane region" description="Helical" evidence="13">
    <location>
        <begin position="97"/>
        <end position="120"/>
    </location>
</feature>
<comment type="catalytic activity">
    <reaction evidence="1">
        <text>ATP + protein L-histidine = ADP + protein N-phospho-L-histidine.</text>
        <dbReference type="EC" id="2.7.13.3"/>
    </reaction>
</comment>
<dbReference type="InterPro" id="IPR035965">
    <property type="entry name" value="PAS-like_dom_sf"/>
</dbReference>
<keyword evidence="5 16" id="KW-0808">Transferase</keyword>
<keyword evidence="8 15" id="KW-0418">Kinase</keyword>
<dbReference type="OrthoDB" id="9815750at2"/>
<evidence type="ECO:0000256" key="12">
    <source>
        <dbReference type="ARBA" id="ARBA00023136"/>
    </source>
</evidence>
<dbReference type="GO" id="GO:0030295">
    <property type="term" value="F:protein kinase activator activity"/>
    <property type="evidence" value="ECO:0007669"/>
    <property type="project" value="TreeGrafter"/>
</dbReference>
<feature type="transmembrane region" description="Helical" evidence="13">
    <location>
        <begin position="65"/>
        <end position="85"/>
    </location>
</feature>
<dbReference type="GO" id="GO:0005524">
    <property type="term" value="F:ATP binding"/>
    <property type="evidence" value="ECO:0007669"/>
    <property type="project" value="UniProtKB-KW"/>
</dbReference>
<evidence type="ECO:0000256" key="2">
    <source>
        <dbReference type="ARBA" id="ARBA00004141"/>
    </source>
</evidence>
<evidence type="ECO:0000256" key="8">
    <source>
        <dbReference type="ARBA" id="ARBA00022777"/>
    </source>
</evidence>
<dbReference type="PANTHER" id="PTHR42878:SF7">
    <property type="entry name" value="SENSOR HISTIDINE KINASE GLRK"/>
    <property type="match status" value="1"/>
</dbReference>
<evidence type="ECO:0000256" key="6">
    <source>
        <dbReference type="ARBA" id="ARBA00022692"/>
    </source>
</evidence>